<proteinExistence type="predicted"/>
<dbReference type="Proteomes" id="UP001499993">
    <property type="component" value="Unassembled WGS sequence"/>
</dbReference>
<dbReference type="Pfam" id="PF13730">
    <property type="entry name" value="HTH_36"/>
    <property type="match status" value="1"/>
</dbReference>
<evidence type="ECO:0000313" key="2">
    <source>
        <dbReference type="Proteomes" id="UP001499993"/>
    </source>
</evidence>
<protein>
    <recommendedName>
        <fullName evidence="3">Helix-turn-helix domain-containing protein</fullName>
    </recommendedName>
</protein>
<comment type="caution">
    <text evidence="1">The sequence shown here is derived from an EMBL/GenBank/DDBJ whole genome shotgun (WGS) entry which is preliminary data.</text>
</comment>
<evidence type="ECO:0008006" key="3">
    <source>
        <dbReference type="Google" id="ProtNLM"/>
    </source>
</evidence>
<accession>A0ABP9G516</accession>
<evidence type="ECO:0000313" key="1">
    <source>
        <dbReference type="EMBL" id="GAA4928620.1"/>
    </source>
</evidence>
<name>A0ABP9G516_9ACTN</name>
<dbReference type="RefSeq" id="WP_345555262.1">
    <property type="nucleotide sequence ID" value="NZ_BAABIK010000002.1"/>
</dbReference>
<reference evidence="2" key="1">
    <citation type="journal article" date="2019" name="Int. J. Syst. Evol. Microbiol.">
        <title>The Global Catalogue of Microorganisms (GCM) 10K type strain sequencing project: providing services to taxonomists for standard genome sequencing and annotation.</title>
        <authorList>
            <consortium name="The Broad Institute Genomics Platform"/>
            <consortium name="The Broad Institute Genome Sequencing Center for Infectious Disease"/>
            <person name="Wu L."/>
            <person name="Ma J."/>
        </authorList>
    </citation>
    <scope>NUCLEOTIDE SEQUENCE [LARGE SCALE GENOMIC DNA]</scope>
    <source>
        <strain evidence="2">JCM 18123</strain>
    </source>
</reference>
<organism evidence="1 2">
    <name type="scientific">Streptomonospora halophila</name>
    <dbReference type="NCBI Taxonomy" id="427369"/>
    <lineage>
        <taxon>Bacteria</taxon>
        <taxon>Bacillati</taxon>
        <taxon>Actinomycetota</taxon>
        <taxon>Actinomycetes</taxon>
        <taxon>Streptosporangiales</taxon>
        <taxon>Nocardiopsidaceae</taxon>
        <taxon>Streptomonospora</taxon>
    </lineage>
</organism>
<sequence length="197" mass="22561">MIRPDDETKPFVGRWNSLIRILLVESSVKHVARAAMDYANLYDGTSCHPSNERLARETGYNERTVRKAWAAMRGMGLAERVSHGVAHRRLSDEYQLVIPESWQSLPVLGPSGAKFTCVHCEKAFNPTGNCKVHPDGRVTFDLIPMVFCPEPRQRKGREEPWCATEWDGQRRASGETPWSQLGQERWKVFHLARGEEW</sequence>
<dbReference type="EMBL" id="BAABIK010000002">
    <property type="protein sequence ID" value="GAA4928620.1"/>
    <property type="molecule type" value="Genomic_DNA"/>
</dbReference>
<gene>
    <name evidence="1" type="ORF">GCM10023224_04840</name>
</gene>
<keyword evidence="2" id="KW-1185">Reference proteome</keyword>